<proteinExistence type="predicted"/>
<evidence type="ECO:0000313" key="2">
    <source>
        <dbReference type="Proteomes" id="UP000199800"/>
    </source>
</evidence>
<evidence type="ECO:0000313" key="1">
    <source>
        <dbReference type="EMBL" id="SET31224.1"/>
    </source>
</evidence>
<name>A0A1I0DHU3_9FIRM</name>
<dbReference type="RefSeq" id="WP_092478126.1">
    <property type="nucleotide sequence ID" value="NZ_FOHN01000014.1"/>
</dbReference>
<protein>
    <submittedName>
        <fullName evidence="1">Uncharacterized protein</fullName>
    </submittedName>
</protein>
<dbReference type="AlphaFoldDB" id="A0A1I0DHU3"/>
<reference evidence="1 2" key="1">
    <citation type="submission" date="2016-10" db="EMBL/GenBank/DDBJ databases">
        <authorList>
            <person name="de Groot N.N."/>
        </authorList>
    </citation>
    <scope>NUCLEOTIDE SEQUENCE [LARGE SCALE GENOMIC DNA]</scope>
    <source>
        <strain evidence="1 2">DSM 1801</strain>
    </source>
</reference>
<organism evidence="1 2">
    <name type="scientific">[Clostridium] polysaccharolyticum</name>
    <dbReference type="NCBI Taxonomy" id="29364"/>
    <lineage>
        <taxon>Bacteria</taxon>
        <taxon>Bacillati</taxon>
        <taxon>Bacillota</taxon>
        <taxon>Clostridia</taxon>
        <taxon>Lachnospirales</taxon>
        <taxon>Lachnospiraceae</taxon>
    </lineage>
</organism>
<gene>
    <name evidence="1" type="ORF">SAMN04487772_11458</name>
</gene>
<sequence length="153" mass="17901">MKGCIIKNREISIRKIFDGIKNADKYHWLITDMECYPMDAQIAKTLDKDYCWITGKELLTLLQKEEFQWIWGVFSAFPIELELAEILNYNLPYADGYEEFWKNPVSIQHPLAKLEIVAWDGSIIIVIAEENEMIKTVMKANVDAIDLECYNME</sequence>
<dbReference type="OrthoDB" id="797474at2"/>
<dbReference type="EMBL" id="FOHN01000014">
    <property type="protein sequence ID" value="SET31224.1"/>
    <property type="molecule type" value="Genomic_DNA"/>
</dbReference>
<accession>A0A1I0DHU3</accession>
<dbReference type="Proteomes" id="UP000199800">
    <property type="component" value="Unassembled WGS sequence"/>
</dbReference>
<keyword evidence="2" id="KW-1185">Reference proteome</keyword>